<feature type="binding site" description="axial binding residue" evidence="6">
    <location>
        <position position="528"/>
    </location>
    <ligand>
        <name>heme</name>
        <dbReference type="ChEBI" id="CHEBI:30413"/>
    </ligand>
    <ligandPart>
        <name>Fe</name>
        <dbReference type="ChEBI" id="CHEBI:18248"/>
    </ligandPart>
</feature>
<dbReference type="EMBL" id="FMWP01000014">
    <property type="protein sequence ID" value="SCZ89829.1"/>
    <property type="molecule type" value="Genomic_DNA"/>
</dbReference>
<evidence type="ECO:0000256" key="4">
    <source>
        <dbReference type="ARBA" id="ARBA00023002"/>
    </source>
</evidence>
<keyword evidence="7" id="KW-1133">Transmembrane helix</keyword>
<evidence type="ECO:0000256" key="7">
    <source>
        <dbReference type="SAM" id="Phobius"/>
    </source>
</evidence>
<dbReference type="Proteomes" id="UP000249723">
    <property type="component" value="Unassembled WGS sequence"/>
</dbReference>
<keyword evidence="7" id="KW-0472">Membrane</keyword>
<dbReference type="Pfam" id="PF00067">
    <property type="entry name" value="p450"/>
    <property type="match status" value="1"/>
</dbReference>
<dbReference type="InterPro" id="IPR002403">
    <property type="entry name" value="Cyt_P450_E_grp-IV"/>
</dbReference>
<dbReference type="PRINTS" id="PR00385">
    <property type="entry name" value="P450"/>
</dbReference>
<dbReference type="GO" id="GO:0005506">
    <property type="term" value="F:iron ion binding"/>
    <property type="evidence" value="ECO:0007669"/>
    <property type="project" value="InterPro"/>
</dbReference>
<evidence type="ECO:0000313" key="8">
    <source>
        <dbReference type="EMBL" id="SCZ89829.1"/>
    </source>
</evidence>
<accession>A0A2X0KAL5</accession>
<evidence type="ECO:0000256" key="5">
    <source>
        <dbReference type="ARBA" id="ARBA00023004"/>
    </source>
</evidence>
<dbReference type="AlphaFoldDB" id="A0A2X0KAL5"/>
<dbReference type="GO" id="GO:0004497">
    <property type="term" value="F:monooxygenase activity"/>
    <property type="evidence" value="ECO:0007669"/>
    <property type="project" value="InterPro"/>
</dbReference>
<comment type="cofactor">
    <cofactor evidence="1 6">
        <name>heme</name>
        <dbReference type="ChEBI" id="CHEBI:30413"/>
    </cofactor>
</comment>
<organism evidence="8 9">
    <name type="scientific">Microbotryum saponariae</name>
    <dbReference type="NCBI Taxonomy" id="289078"/>
    <lineage>
        <taxon>Eukaryota</taxon>
        <taxon>Fungi</taxon>
        <taxon>Dikarya</taxon>
        <taxon>Basidiomycota</taxon>
        <taxon>Pucciniomycotina</taxon>
        <taxon>Microbotryomycetes</taxon>
        <taxon>Microbotryales</taxon>
        <taxon>Microbotryaceae</taxon>
        <taxon>Microbotryum</taxon>
    </lineage>
</organism>
<protein>
    <submittedName>
        <fullName evidence="8">BZ3500_MvSof-1268-A1-R1_Chr1-3g01603 protein</fullName>
    </submittedName>
</protein>
<reference evidence="9" key="1">
    <citation type="submission" date="2016-10" db="EMBL/GenBank/DDBJ databases">
        <authorList>
            <person name="Jeantristanb JTB J.-T."/>
            <person name="Ricardo R."/>
        </authorList>
    </citation>
    <scope>NUCLEOTIDE SEQUENCE [LARGE SCALE GENOMIC DNA]</scope>
</reference>
<gene>
    <name evidence="8" type="ORF">BZ3500_MVSOF-1268-A1-R1_CHR1-3G01603</name>
</gene>
<keyword evidence="7" id="KW-0812">Transmembrane</keyword>
<dbReference type="PANTHER" id="PTHR24305:SF166">
    <property type="entry name" value="CYTOCHROME P450 12A4, MITOCHONDRIAL-RELATED"/>
    <property type="match status" value="1"/>
</dbReference>
<sequence>METLYSLPLLHVVYNGAAIVQATAVLLLASSLYLFYTVVVRPRHNLETIPHPPVTSIFLGNLDRIIAEPPGVPHKEWARQYPGVFKYRGFLGEDRLCLTDPVALSHILLQNGYRYPKPNEVRGNLSRILGRGLLFAEGDDHRRQKRIMNPAFSPSTLRDLLPTFFESSYKLRDRWTALIDTAESDATSFSSSEKADEYAKSHEEGEVMLEVTKWLSRLTLDIIGMAGFGYDFGALSGQKNELGEAFQLMLSGGGAIQKTIPLSQIVIGRILGRLATALPIVNVAKYIPNKRVQAVRKGFETMDSESRKIVEEKKRELEKDGGAAALGGGKDLMTLLLKSNLGEAKAKMSDAELQGQMTTFILAGHETTSTALTWLLHHLSLRPEMQSKLRREIREARAHATAEHGRQELNTDDLNGLAYLDAVCREVLRFEPPVSLTIRSASEDDSIPLGTPVTATNGKMISSVEVKKGQVLVVSIAAINTNPDVFGDDAEEFKPERWLVKEGEQGSITGNTGVYSNMMTFLAGPRACIGYRFSLLELKAIASVLLDSFSFSPRDADGMASKIERRSQIVTRPLIIDEEHLGHRMPLRVRVSDREGEE</sequence>
<keyword evidence="9" id="KW-1185">Reference proteome</keyword>
<evidence type="ECO:0000256" key="1">
    <source>
        <dbReference type="ARBA" id="ARBA00001971"/>
    </source>
</evidence>
<feature type="transmembrane region" description="Helical" evidence="7">
    <location>
        <begin position="12"/>
        <end position="36"/>
    </location>
</feature>
<dbReference type="GO" id="GO:0016705">
    <property type="term" value="F:oxidoreductase activity, acting on paired donors, with incorporation or reduction of molecular oxygen"/>
    <property type="evidence" value="ECO:0007669"/>
    <property type="project" value="InterPro"/>
</dbReference>
<dbReference type="InterPro" id="IPR001128">
    <property type="entry name" value="Cyt_P450"/>
</dbReference>
<dbReference type="SUPFAM" id="SSF48264">
    <property type="entry name" value="Cytochrome P450"/>
    <property type="match status" value="1"/>
</dbReference>
<evidence type="ECO:0000313" key="9">
    <source>
        <dbReference type="Proteomes" id="UP000249723"/>
    </source>
</evidence>
<dbReference type="InterPro" id="IPR050121">
    <property type="entry name" value="Cytochrome_P450_monoxygenase"/>
</dbReference>
<dbReference type="PANTHER" id="PTHR24305">
    <property type="entry name" value="CYTOCHROME P450"/>
    <property type="match status" value="1"/>
</dbReference>
<dbReference type="CDD" id="cd11069">
    <property type="entry name" value="CYP_FUM15-like"/>
    <property type="match status" value="1"/>
</dbReference>
<keyword evidence="5 6" id="KW-0408">Iron</keyword>
<keyword evidence="3 6" id="KW-0479">Metal-binding</keyword>
<keyword evidence="4" id="KW-0560">Oxidoreductase</keyword>
<evidence type="ECO:0000256" key="3">
    <source>
        <dbReference type="ARBA" id="ARBA00022723"/>
    </source>
</evidence>
<keyword evidence="6" id="KW-0349">Heme</keyword>
<evidence type="ECO:0000256" key="6">
    <source>
        <dbReference type="PIRSR" id="PIRSR602403-1"/>
    </source>
</evidence>
<dbReference type="PRINTS" id="PR00465">
    <property type="entry name" value="EP450IV"/>
</dbReference>
<proteinExistence type="inferred from homology"/>
<dbReference type="OrthoDB" id="1470350at2759"/>
<name>A0A2X0KAL5_9BASI</name>
<dbReference type="Gene3D" id="1.10.630.10">
    <property type="entry name" value="Cytochrome P450"/>
    <property type="match status" value="1"/>
</dbReference>
<dbReference type="GO" id="GO:0020037">
    <property type="term" value="F:heme binding"/>
    <property type="evidence" value="ECO:0007669"/>
    <property type="project" value="InterPro"/>
</dbReference>
<comment type="similarity">
    <text evidence="2">Belongs to the cytochrome P450 family.</text>
</comment>
<dbReference type="InterPro" id="IPR036396">
    <property type="entry name" value="Cyt_P450_sf"/>
</dbReference>
<dbReference type="STRING" id="289078.A0A2X0KAL5"/>
<evidence type="ECO:0000256" key="2">
    <source>
        <dbReference type="ARBA" id="ARBA00010617"/>
    </source>
</evidence>